<organism evidence="4 5">
    <name type="scientific">Selenihalanaerobacter shriftii</name>
    <dbReference type="NCBI Taxonomy" id="142842"/>
    <lineage>
        <taxon>Bacteria</taxon>
        <taxon>Bacillati</taxon>
        <taxon>Bacillota</taxon>
        <taxon>Clostridia</taxon>
        <taxon>Halanaerobiales</taxon>
        <taxon>Halobacteroidaceae</taxon>
        <taxon>Selenihalanaerobacter</taxon>
    </lineage>
</organism>
<dbReference type="STRING" id="142842.SAMN02745118_00938"/>
<feature type="coiled-coil region" evidence="1">
    <location>
        <begin position="188"/>
        <end position="215"/>
    </location>
</feature>
<evidence type="ECO:0000259" key="3">
    <source>
        <dbReference type="Pfam" id="PF04028"/>
    </source>
</evidence>
<dbReference type="RefSeq" id="WP_078809434.1">
    <property type="nucleotide sequence ID" value="NZ_FUWM01000007.1"/>
</dbReference>
<gene>
    <name evidence="4" type="ORF">SAMN02745118_00938</name>
</gene>
<dbReference type="AlphaFoldDB" id="A0A1T4KY08"/>
<feature type="transmembrane region" description="Helical" evidence="2">
    <location>
        <begin position="44"/>
        <end position="60"/>
    </location>
</feature>
<evidence type="ECO:0000256" key="1">
    <source>
        <dbReference type="SAM" id="Coils"/>
    </source>
</evidence>
<protein>
    <recommendedName>
        <fullName evidence="3">DUF374 domain-containing protein</fullName>
    </recommendedName>
</protein>
<proteinExistence type="predicted"/>
<keyword evidence="1" id="KW-0175">Coiled coil</keyword>
<name>A0A1T4KY08_9FIRM</name>
<dbReference type="InterPro" id="IPR007172">
    <property type="entry name" value="DUF374"/>
</dbReference>
<keyword evidence="2" id="KW-0472">Membrane</keyword>
<reference evidence="5" key="1">
    <citation type="submission" date="2017-02" db="EMBL/GenBank/DDBJ databases">
        <authorList>
            <person name="Varghese N."/>
            <person name="Submissions S."/>
        </authorList>
    </citation>
    <scope>NUCLEOTIDE SEQUENCE [LARGE SCALE GENOMIC DNA]</scope>
    <source>
        <strain evidence="5">ATCC BAA-73</strain>
    </source>
</reference>
<evidence type="ECO:0000313" key="5">
    <source>
        <dbReference type="Proteomes" id="UP000190625"/>
    </source>
</evidence>
<dbReference type="Proteomes" id="UP000190625">
    <property type="component" value="Unassembled WGS sequence"/>
</dbReference>
<dbReference type="CDD" id="cd07983">
    <property type="entry name" value="LPLAT_DUF374-like"/>
    <property type="match status" value="1"/>
</dbReference>
<dbReference type="OrthoDB" id="9810508at2"/>
<keyword evidence="2" id="KW-1133">Transmembrane helix</keyword>
<sequence length="215" mass="24594">MKKIKTYFIYLFALILVLVINITLRLQVFGNDKLEELKAEGKSLIFTFWHGKMLVPIYYFRRKGYYGLASQSRDGEYISRVLQKLGWKVVRGSTSKGSVKSLLKLIKTLRKGNHIAITPDGPRGPRHKTKPGTVYLAKKSNSVIIPVGVALSKRKVINSWDRFHLPYLFAKAVLFFGEAVEIESDINQSEIEKKVAKVDKHLMEAEEEAKQLLNR</sequence>
<feature type="transmembrane region" description="Helical" evidence="2">
    <location>
        <begin position="7"/>
        <end position="24"/>
    </location>
</feature>
<dbReference type="Pfam" id="PF04028">
    <property type="entry name" value="DUF374"/>
    <property type="match status" value="1"/>
</dbReference>
<evidence type="ECO:0000313" key="4">
    <source>
        <dbReference type="EMBL" id="SJZ47334.1"/>
    </source>
</evidence>
<keyword evidence="2" id="KW-0812">Transmembrane</keyword>
<dbReference type="EMBL" id="FUWM01000007">
    <property type="protein sequence ID" value="SJZ47334.1"/>
    <property type="molecule type" value="Genomic_DNA"/>
</dbReference>
<evidence type="ECO:0000256" key="2">
    <source>
        <dbReference type="SAM" id="Phobius"/>
    </source>
</evidence>
<feature type="domain" description="DUF374" evidence="3">
    <location>
        <begin position="58"/>
        <end position="126"/>
    </location>
</feature>
<keyword evidence="5" id="KW-1185">Reference proteome</keyword>
<accession>A0A1T4KY08</accession>